<evidence type="ECO:0000256" key="1">
    <source>
        <dbReference type="SAM" id="MobiDB-lite"/>
    </source>
</evidence>
<dbReference type="EMBL" id="JARKNE010000008">
    <property type="protein sequence ID" value="KAK5811408.1"/>
    <property type="molecule type" value="Genomic_DNA"/>
</dbReference>
<reference evidence="2 3" key="1">
    <citation type="submission" date="2023-03" db="EMBL/GenBank/DDBJ databases">
        <title>WGS of Gossypium arboreum.</title>
        <authorList>
            <person name="Yu D."/>
        </authorList>
    </citation>
    <scope>NUCLEOTIDE SEQUENCE [LARGE SCALE GENOMIC DNA]</scope>
    <source>
        <tissue evidence="2">Leaf</tissue>
    </source>
</reference>
<sequence>MNYDDPSTVQFRLGGLVRQLSVPEFDAALGLYMEEFKEKNELHAFTRYIHFSPSKHVINLAYFIALAIQHQRERIRKGEEAYEDIPDDVPLQHKDPPTQPPPPSRPVHAAASYAKISERLTRFEQHCFQRFDNIDATLQ</sequence>
<keyword evidence="3" id="KW-1185">Reference proteome</keyword>
<evidence type="ECO:0000313" key="2">
    <source>
        <dbReference type="EMBL" id="KAK5811408.1"/>
    </source>
</evidence>
<protein>
    <submittedName>
        <fullName evidence="2">Uncharacterized protein</fullName>
    </submittedName>
</protein>
<comment type="caution">
    <text evidence="2">The sequence shown here is derived from an EMBL/GenBank/DDBJ whole genome shotgun (WGS) entry which is preliminary data.</text>
</comment>
<dbReference type="Proteomes" id="UP001358586">
    <property type="component" value="Chromosome 8"/>
</dbReference>
<organism evidence="2 3">
    <name type="scientific">Gossypium arboreum</name>
    <name type="common">Tree cotton</name>
    <name type="synonym">Gossypium nanking</name>
    <dbReference type="NCBI Taxonomy" id="29729"/>
    <lineage>
        <taxon>Eukaryota</taxon>
        <taxon>Viridiplantae</taxon>
        <taxon>Streptophyta</taxon>
        <taxon>Embryophyta</taxon>
        <taxon>Tracheophyta</taxon>
        <taxon>Spermatophyta</taxon>
        <taxon>Magnoliopsida</taxon>
        <taxon>eudicotyledons</taxon>
        <taxon>Gunneridae</taxon>
        <taxon>Pentapetalae</taxon>
        <taxon>rosids</taxon>
        <taxon>malvids</taxon>
        <taxon>Malvales</taxon>
        <taxon>Malvaceae</taxon>
        <taxon>Malvoideae</taxon>
        <taxon>Gossypium</taxon>
    </lineage>
</organism>
<feature type="region of interest" description="Disordered" evidence="1">
    <location>
        <begin position="77"/>
        <end position="109"/>
    </location>
</feature>
<accession>A0ABR0NYH3</accession>
<proteinExistence type="predicted"/>
<evidence type="ECO:0000313" key="3">
    <source>
        <dbReference type="Proteomes" id="UP001358586"/>
    </source>
</evidence>
<gene>
    <name evidence="2" type="ORF">PVK06_026739</name>
</gene>
<name>A0ABR0NYH3_GOSAR</name>